<keyword evidence="2" id="KW-1185">Reference proteome</keyword>
<reference evidence="1 2" key="1">
    <citation type="submission" date="2019-03" db="EMBL/GenBank/DDBJ databases">
        <title>Genomic Encyclopedia of Type Strains, Phase IV (KMG-IV): sequencing the most valuable type-strain genomes for metagenomic binning, comparative biology and taxonomic classification.</title>
        <authorList>
            <person name="Goeker M."/>
        </authorList>
    </citation>
    <scope>NUCLEOTIDE SEQUENCE [LARGE SCALE GENOMIC DNA]</scope>
    <source>
        <strain evidence="1 2">DSM 18792</strain>
    </source>
</reference>
<proteinExistence type="predicted"/>
<dbReference type="Pfam" id="PF09357">
    <property type="entry name" value="RteC"/>
    <property type="match status" value="1"/>
</dbReference>
<dbReference type="InterPro" id="IPR018534">
    <property type="entry name" value="Tet_reg_excision_RteC"/>
</dbReference>
<sequence length="278" mass="33240">MDFKLHNKNLLRKLDDIKYDTQENIERANQSIITCRNLLNTFKKEIIKQGFKSINEEIFFFKNIKQIPLNQLIYYSEIRSFEIQFPRADINKQRKHVKKKLSKLNRFFLYNMDFAHYIESKHTHLDEQYFTRDYFDNLPITSSKFYFQDPDFCTPYDMLLGKLTAYNNFISYLQNRLINSKNPKINSKLKVTNEVELQWTSTKTDLTELIYALHHNRVINNGKSDIKEIASALERVLHFDIGDCYKTFAEIKTRKMSRTKFLDDLSEGLTTYINNSEE</sequence>
<dbReference type="RefSeq" id="WP_132215748.1">
    <property type="nucleotide sequence ID" value="NZ_OX156936.1"/>
</dbReference>
<name>A0A4R1RNB1_9FLAO</name>
<protein>
    <submittedName>
        <fullName evidence="1">RteC protein</fullName>
    </submittedName>
</protein>
<dbReference type="OrthoDB" id="790983at2"/>
<comment type="caution">
    <text evidence="1">The sequence shown here is derived from an EMBL/GenBank/DDBJ whole genome shotgun (WGS) entry which is preliminary data.</text>
</comment>
<gene>
    <name evidence="1" type="ORF">EV196_102358</name>
</gene>
<dbReference type="EMBL" id="SLUP01000002">
    <property type="protein sequence ID" value="TCL67795.1"/>
    <property type="molecule type" value="Genomic_DNA"/>
</dbReference>
<dbReference type="Proteomes" id="UP000295455">
    <property type="component" value="Unassembled WGS sequence"/>
</dbReference>
<dbReference type="AlphaFoldDB" id="A0A4R1RNB1"/>
<evidence type="ECO:0000313" key="2">
    <source>
        <dbReference type="Proteomes" id="UP000295455"/>
    </source>
</evidence>
<organism evidence="1 2">
    <name type="scientific">Mariniflexile fucanivorans</name>
    <dbReference type="NCBI Taxonomy" id="264023"/>
    <lineage>
        <taxon>Bacteria</taxon>
        <taxon>Pseudomonadati</taxon>
        <taxon>Bacteroidota</taxon>
        <taxon>Flavobacteriia</taxon>
        <taxon>Flavobacteriales</taxon>
        <taxon>Flavobacteriaceae</taxon>
        <taxon>Mariniflexile</taxon>
    </lineage>
</organism>
<evidence type="ECO:0000313" key="1">
    <source>
        <dbReference type="EMBL" id="TCL67795.1"/>
    </source>
</evidence>
<accession>A0A4R1RNB1</accession>